<dbReference type="SUPFAM" id="SSF53300">
    <property type="entry name" value="vWA-like"/>
    <property type="match status" value="1"/>
</dbReference>
<evidence type="ECO:0000313" key="1">
    <source>
        <dbReference type="EMBL" id="HJE38355.1"/>
    </source>
</evidence>
<dbReference type="InterPro" id="IPR036465">
    <property type="entry name" value="vWFA_dom_sf"/>
</dbReference>
<reference evidence="1" key="2">
    <citation type="submission" date="2021-09" db="EMBL/GenBank/DDBJ databases">
        <authorList>
            <person name="Gilroy R."/>
        </authorList>
    </citation>
    <scope>NUCLEOTIDE SEQUENCE</scope>
    <source>
        <strain evidence="1">4100</strain>
    </source>
</reference>
<dbReference type="AlphaFoldDB" id="A0A4Q0U793"/>
<dbReference type="EMBL" id="DYXT01000009">
    <property type="protein sequence ID" value="HJE38355.1"/>
    <property type="molecule type" value="Genomic_DNA"/>
</dbReference>
<accession>A0A4Q0U793</accession>
<comment type="caution">
    <text evidence="1">The sequence shown here is derived from an EMBL/GenBank/DDBJ whole genome shotgun (WGS) entry which is preliminary data.</text>
</comment>
<evidence type="ECO:0000313" key="2">
    <source>
        <dbReference type="Proteomes" id="UP000711407"/>
    </source>
</evidence>
<dbReference type="Gene3D" id="3.40.50.410">
    <property type="entry name" value="von Willebrand factor, type A domain"/>
    <property type="match status" value="1"/>
</dbReference>
<dbReference type="Proteomes" id="UP000711407">
    <property type="component" value="Unassembled WGS sequence"/>
</dbReference>
<organism evidence="1 2">
    <name type="scientific">Candidatus Amulumruptor caecigallinarius</name>
    <dbReference type="NCBI Taxonomy" id="2109911"/>
    <lineage>
        <taxon>Bacteria</taxon>
        <taxon>Pseudomonadati</taxon>
        <taxon>Bacteroidota</taxon>
        <taxon>Bacteroidia</taxon>
        <taxon>Bacteroidales</taxon>
        <taxon>Muribaculaceae</taxon>
        <taxon>Candidatus Amulumruptor</taxon>
    </lineage>
</organism>
<sequence>MKTEIYNLIILDESGSMSHVKRQTVSGCNETINTIRSAQEKFADTQTHYVSIYAFQANDKIPSRYLIKNQPIAAVPHISDEQYNPWGGTPLYDAVGGTLADLKAVVKDKEMAIGSVTIITDGMENASEHYTCEKVAKMISALKEEGWSFNFIGANIDVQGTAASLNIDNALEFQQDEAGTQAMFAHERSSRMAYYSRTSEVMADCAPSAAKSEAGRRGLFGRLKDAAADYFDKDEK</sequence>
<protein>
    <submittedName>
        <fullName evidence="1">VWA domain-containing protein</fullName>
    </submittedName>
</protein>
<name>A0A4Q0U793_9BACT</name>
<reference evidence="1" key="1">
    <citation type="journal article" date="2021" name="PeerJ">
        <title>Extensive microbial diversity within the chicken gut microbiome revealed by metagenomics and culture.</title>
        <authorList>
            <person name="Gilroy R."/>
            <person name="Ravi A."/>
            <person name="Getino M."/>
            <person name="Pursley I."/>
            <person name="Horton D.L."/>
            <person name="Alikhan N.F."/>
            <person name="Baker D."/>
            <person name="Gharbi K."/>
            <person name="Hall N."/>
            <person name="Watson M."/>
            <person name="Adriaenssens E.M."/>
            <person name="Foster-Nyarko E."/>
            <person name="Jarju S."/>
            <person name="Secka A."/>
            <person name="Antonio M."/>
            <person name="Oren A."/>
            <person name="Chaudhuri R.R."/>
            <person name="La Ragione R."/>
            <person name="Hildebrand F."/>
            <person name="Pallen M.J."/>
        </authorList>
    </citation>
    <scope>NUCLEOTIDE SEQUENCE</scope>
    <source>
        <strain evidence="1">4100</strain>
    </source>
</reference>
<gene>
    <name evidence="1" type="ORF">K8V47_01125</name>
</gene>
<proteinExistence type="predicted"/>